<proteinExistence type="predicted"/>
<evidence type="ECO:0000313" key="3">
    <source>
        <dbReference type="Proteomes" id="UP000017836"/>
    </source>
</evidence>
<dbReference type="Gramene" id="ERM95310">
    <property type="protein sequence ID" value="ERM95310"/>
    <property type="gene ID" value="AMTR_s00008p00131060"/>
</dbReference>
<feature type="compositionally biased region" description="Acidic residues" evidence="1">
    <location>
        <begin position="15"/>
        <end position="37"/>
    </location>
</feature>
<dbReference type="EMBL" id="KI397486">
    <property type="protein sequence ID" value="ERM95310.1"/>
    <property type="molecule type" value="Genomic_DNA"/>
</dbReference>
<organism evidence="2 3">
    <name type="scientific">Amborella trichopoda</name>
    <dbReference type="NCBI Taxonomy" id="13333"/>
    <lineage>
        <taxon>Eukaryota</taxon>
        <taxon>Viridiplantae</taxon>
        <taxon>Streptophyta</taxon>
        <taxon>Embryophyta</taxon>
        <taxon>Tracheophyta</taxon>
        <taxon>Spermatophyta</taxon>
        <taxon>Magnoliopsida</taxon>
        <taxon>Amborellales</taxon>
        <taxon>Amborellaceae</taxon>
        <taxon>Amborella</taxon>
    </lineage>
</organism>
<name>W1NJG7_AMBTC</name>
<dbReference type="HOGENOM" id="CLU_167293_0_0_1"/>
<keyword evidence="3" id="KW-1185">Reference proteome</keyword>
<evidence type="ECO:0000256" key="1">
    <source>
        <dbReference type="SAM" id="MobiDB-lite"/>
    </source>
</evidence>
<feature type="region of interest" description="Disordered" evidence="1">
    <location>
        <begin position="1"/>
        <end position="37"/>
    </location>
</feature>
<sequence length="84" mass="9759">MDENAHVAASNEGDMTMDMDDDYTQNEDEAHDDETDGTMENNWQETVIQECEEAQHDAMLDEQEDLIRLARKEVQALRHRSYSP</sequence>
<accession>W1NJG7</accession>
<dbReference type="Proteomes" id="UP000017836">
    <property type="component" value="Unassembled WGS sequence"/>
</dbReference>
<evidence type="ECO:0000313" key="2">
    <source>
        <dbReference type="EMBL" id="ERM95310.1"/>
    </source>
</evidence>
<reference evidence="3" key="1">
    <citation type="journal article" date="2013" name="Science">
        <title>The Amborella genome and the evolution of flowering plants.</title>
        <authorList>
            <consortium name="Amborella Genome Project"/>
        </authorList>
    </citation>
    <scope>NUCLEOTIDE SEQUENCE [LARGE SCALE GENOMIC DNA]</scope>
</reference>
<protein>
    <submittedName>
        <fullName evidence="2">Uncharacterized protein</fullName>
    </submittedName>
</protein>
<dbReference type="AlphaFoldDB" id="W1NJG7"/>
<gene>
    <name evidence="2" type="ORF">AMTR_s00008p00131060</name>
</gene>